<dbReference type="InterPro" id="IPR050275">
    <property type="entry name" value="PGM_Phosphatase"/>
</dbReference>
<gene>
    <name evidence="1" type="primary">pspA_7</name>
    <name evidence="1" type="ORF">SDC9_44358</name>
</gene>
<name>A0A644W3K7_9ZZZZ</name>
<dbReference type="GO" id="GO:0005737">
    <property type="term" value="C:cytoplasm"/>
    <property type="evidence" value="ECO:0007669"/>
    <property type="project" value="TreeGrafter"/>
</dbReference>
<dbReference type="InterPro" id="IPR029033">
    <property type="entry name" value="His_PPase_superfam"/>
</dbReference>
<dbReference type="SUPFAM" id="SSF53254">
    <property type="entry name" value="Phosphoglycerate mutase-like"/>
    <property type="match status" value="1"/>
</dbReference>
<dbReference type="CDD" id="cd07067">
    <property type="entry name" value="HP_PGM_like"/>
    <property type="match status" value="1"/>
</dbReference>
<proteinExistence type="predicted"/>
<dbReference type="EC" id="3.1.3.3" evidence="1"/>
<dbReference type="SMART" id="SM00855">
    <property type="entry name" value="PGAM"/>
    <property type="match status" value="1"/>
</dbReference>
<evidence type="ECO:0000313" key="1">
    <source>
        <dbReference type="EMBL" id="MPL98158.1"/>
    </source>
</evidence>
<comment type="caution">
    <text evidence="1">The sequence shown here is derived from an EMBL/GenBank/DDBJ whole genome shotgun (WGS) entry which is preliminary data.</text>
</comment>
<dbReference type="AlphaFoldDB" id="A0A644W3K7"/>
<dbReference type="PANTHER" id="PTHR48100">
    <property type="entry name" value="BROAD-SPECIFICITY PHOSPHATASE YOR283W-RELATED"/>
    <property type="match status" value="1"/>
</dbReference>
<sequence length="212" mass="23396">MKRVFLVRHGETDWNREGRFQGQMDIPLNGTGVVQALSVAEALKDVSLDRIVASPLSRARETARPLAELKGLRAELSEGLIEIGHGLWEGRTAPEVEAEWADVLEAWHTRPATVLMPEGESLEDVQNRAWPALLRVAEGKGENIAVFTHDAVLKVLLMNVLDCPLSSFWKFQLANGSITLLEQSEKGWRIPLMGEAGHLGSTFGIRAEQKGL</sequence>
<dbReference type="PROSITE" id="PS00175">
    <property type="entry name" value="PG_MUTASE"/>
    <property type="match status" value="1"/>
</dbReference>
<dbReference type="EMBL" id="VSSQ01000593">
    <property type="protein sequence ID" value="MPL98158.1"/>
    <property type="molecule type" value="Genomic_DNA"/>
</dbReference>
<reference evidence="1" key="1">
    <citation type="submission" date="2019-08" db="EMBL/GenBank/DDBJ databases">
        <authorList>
            <person name="Kucharzyk K."/>
            <person name="Murdoch R.W."/>
            <person name="Higgins S."/>
            <person name="Loffler F."/>
        </authorList>
    </citation>
    <scope>NUCLEOTIDE SEQUENCE</scope>
</reference>
<dbReference type="PANTHER" id="PTHR48100:SF62">
    <property type="entry name" value="GLUCOSYL-3-PHOSPHOGLYCERATE PHOSPHATASE"/>
    <property type="match status" value="1"/>
</dbReference>
<dbReference type="InterPro" id="IPR001345">
    <property type="entry name" value="PG/BPGM_mutase_AS"/>
</dbReference>
<accession>A0A644W3K7</accession>
<dbReference type="PIRSF" id="PIRSF000709">
    <property type="entry name" value="6PFK_2-Ptase"/>
    <property type="match status" value="1"/>
</dbReference>
<organism evidence="1">
    <name type="scientific">bioreactor metagenome</name>
    <dbReference type="NCBI Taxonomy" id="1076179"/>
    <lineage>
        <taxon>unclassified sequences</taxon>
        <taxon>metagenomes</taxon>
        <taxon>ecological metagenomes</taxon>
    </lineage>
</organism>
<keyword evidence="1" id="KW-0378">Hydrolase</keyword>
<protein>
    <submittedName>
        <fullName evidence="1">Phosphoserine phosphatase 1</fullName>
        <ecNumber evidence="1">3.1.3.3</ecNumber>
    </submittedName>
</protein>
<dbReference type="Pfam" id="PF00300">
    <property type="entry name" value="His_Phos_1"/>
    <property type="match status" value="1"/>
</dbReference>
<dbReference type="InterPro" id="IPR013078">
    <property type="entry name" value="His_Pase_superF_clade-1"/>
</dbReference>
<dbReference type="Gene3D" id="3.40.50.1240">
    <property type="entry name" value="Phosphoglycerate mutase-like"/>
    <property type="match status" value="1"/>
</dbReference>
<dbReference type="GO" id="GO:0016791">
    <property type="term" value="F:phosphatase activity"/>
    <property type="evidence" value="ECO:0007669"/>
    <property type="project" value="TreeGrafter"/>
</dbReference>